<feature type="domain" description="GAF" evidence="1">
    <location>
        <begin position="110"/>
        <end position="193"/>
    </location>
</feature>
<evidence type="ECO:0000313" key="3">
    <source>
        <dbReference type="Proteomes" id="UP001501752"/>
    </source>
</evidence>
<organism evidence="2 3">
    <name type="scientific">Kitasatospora terrestris</name>
    <dbReference type="NCBI Taxonomy" id="258051"/>
    <lineage>
        <taxon>Bacteria</taxon>
        <taxon>Bacillati</taxon>
        <taxon>Actinomycetota</taxon>
        <taxon>Actinomycetes</taxon>
        <taxon>Kitasatosporales</taxon>
        <taxon>Streptomycetaceae</taxon>
        <taxon>Kitasatospora</taxon>
    </lineage>
</organism>
<comment type="caution">
    <text evidence="2">The sequence shown here is derived from an EMBL/GenBank/DDBJ whole genome shotgun (WGS) entry which is preliminary data.</text>
</comment>
<proteinExistence type="predicted"/>
<reference evidence="3" key="1">
    <citation type="journal article" date="2019" name="Int. J. Syst. Evol. Microbiol.">
        <title>The Global Catalogue of Microorganisms (GCM) 10K type strain sequencing project: providing services to taxonomists for standard genome sequencing and annotation.</title>
        <authorList>
            <consortium name="The Broad Institute Genomics Platform"/>
            <consortium name="The Broad Institute Genome Sequencing Center for Infectious Disease"/>
            <person name="Wu L."/>
            <person name="Ma J."/>
        </authorList>
    </citation>
    <scope>NUCLEOTIDE SEQUENCE [LARGE SCALE GENOMIC DNA]</scope>
    <source>
        <strain evidence="3">JCM 13006</strain>
    </source>
</reference>
<sequence length="442" mass="47585">MQRGSRPAPRRLRPLSGNALARVHERAMGGDTAPDDLRPEIGDSWERLRRIGLDPELGRNVRRVGPAELEHMRRENGLDEVLPMLRSTLLAGDGTPLVLAIAGPRGHVLWLDGDRPLLRDADQIGFEEGARWVEDEVGTNGIGMAVRTARPARVHSAEHYLRSHHSWTCIAAPIRDPRTGRLAGVVNLSGPAHNGAPYLRQLTLAAGRLAEAELRARHLESLHRLRTVAGPLLARFDGPALVVDGAGWTAAAVGLPTVPRLALPTGPPAIGPGGTRWLPEIGECVIEPLADGWLIRPTGGPAAEVAEQTEGARIRLDLSRPDRSELHVTGAAGDWSYLPSPRHAELLLLLAVHRDGLSAARLAEALFADPARTVTVRAELSRLRRRLGGLLDHRPYRFAAAAEVTVAGPAEPFDLLPGSTAPAIRDLRTALAAGTHRLPGDR</sequence>
<dbReference type="Proteomes" id="UP001501752">
    <property type="component" value="Unassembled WGS sequence"/>
</dbReference>
<dbReference type="SUPFAM" id="SSF55781">
    <property type="entry name" value="GAF domain-like"/>
    <property type="match status" value="1"/>
</dbReference>
<dbReference type="InterPro" id="IPR003018">
    <property type="entry name" value="GAF"/>
</dbReference>
<accession>A0ABP9E7V7</accession>
<dbReference type="Gene3D" id="3.30.450.40">
    <property type="match status" value="1"/>
</dbReference>
<protein>
    <submittedName>
        <fullName evidence="2">GAF domain-containing protein</fullName>
    </submittedName>
</protein>
<keyword evidence="3" id="KW-1185">Reference proteome</keyword>
<name>A0ABP9E7V7_9ACTN</name>
<dbReference type="InterPro" id="IPR029016">
    <property type="entry name" value="GAF-like_dom_sf"/>
</dbReference>
<dbReference type="EMBL" id="BAABIS010000001">
    <property type="protein sequence ID" value="GAA4868349.1"/>
    <property type="molecule type" value="Genomic_DNA"/>
</dbReference>
<gene>
    <name evidence="2" type="ORF">GCM10023235_53740</name>
</gene>
<evidence type="ECO:0000259" key="1">
    <source>
        <dbReference type="Pfam" id="PF01590"/>
    </source>
</evidence>
<dbReference type="Pfam" id="PF01590">
    <property type="entry name" value="GAF"/>
    <property type="match status" value="1"/>
</dbReference>
<evidence type="ECO:0000313" key="2">
    <source>
        <dbReference type="EMBL" id="GAA4868349.1"/>
    </source>
</evidence>